<evidence type="ECO:0000313" key="2">
    <source>
        <dbReference type="Proteomes" id="UP000318102"/>
    </source>
</evidence>
<evidence type="ECO:0008006" key="3">
    <source>
        <dbReference type="Google" id="ProtNLM"/>
    </source>
</evidence>
<gene>
    <name evidence="1" type="ORF">FPZ44_03260</name>
</gene>
<proteinExistence type="predicted"/>
<dbReference type="Proteomes" id="UP000318102">
    <property type="component" value="Unassembled WGS sequence"/>
</dbReference>
<accession>A0A559IWZ5</accession>
<name>A0A559IWZ5_9BACL</name>
<sequence length="320" mass="37306">MSSSLLKAVEHAGKYFNCWKYEMSGYLNGRGLPVDYLFYNALESSDQVFAQIIQLKKNRWVYETACLRDEAQLHLIGVSLVRKRFETFDQLAALVPEVTDQSSSILLLMDSFYVPHSEHYQTAHHPHSYVITSYQSDELLKETIYNLVDIVIDDYKDFPYAASDLKLMYESSLPTHRAIAYFDIKSDSRLQKERILDGYHRHLRQYSDNYVLHDQVIAGIDSFDGFTDQQERLYHLEMAYTFMAGSRYMYARFLKIMGFQAASESYYEAGEQAESLSNMYRRYGLIGEVDSEELVEECKRMKEMEQEALYAVRQQAMVSG</sequence>
<reference evidence="1 2" key="1">
    <citation type="submission" date="2019-07" db="EMBL/GenBank/DDBJ databases">
        <authorList>
            <person name="Kim J."/>
        </authorList>
    </citation>
    <scope>NUCLEOTIDE SEQUENCE [LARGE SCALE GENOMIC DNA]</scope>
    <source>
        <strain evidence="1 2">N4</strain>
    </source>
</reference>
<organism evidence="1 2">
    <name type="scientific">Paenibacillus agilis</name>
    <dbReference type="NCBI Taxonomy" id="3020863"/>
    <lineage>
        <taxon>Bacteria</taxon>
        <taxon>Bacillati</taxon>
        <taxon>Bacillota</taxon>
        <taxon>Bacilli</taxon>
        <taxon>Bacillales</taxon>
        <taxon>Paenibacillaceae</taxon>
        <taxon>Paenibacillus</taxon>
    </lineage>
</organism>
<protein>
    <recommendedName>
        <fullName evidence="3">Butirosin biosynthesis protein H N-terminal domain-containing protein</fullName>
    </recommendedName>
</protein>
<keyword evidence="2" id="KW-1185">Reference proteome</keyword>
<dbReference type="AlphaFoldDB" id="A0A559IWZ5"/>
<dbReference type="OrthoDB" id="2553908at2"/>
<dbReference type="EMBL" id="VNJK01000001">
    <property type="protein sequence ID" value="TVX92158.1"/>
    <property type="molecule type" value="Genomic_DNA"/>
</dbReference>
<dbReference type="RefSeq" id="WP_144987349.1">
    <property type="nucleotide sequence ID" value="NZ_VNJK01000001.1"/>
</dbReference>
<comment type="caution">
    <text evidence="1">The sequence shown here is derived from an EMBL/GenBank/DDBJ whole genome shotgun (WGS) entry which is preliminary data.</text>
</comment>
<evidence type="ECO:0000313" key="1">
    <source>
        <dbReference type="EMBL" id="TVX92158.1"/>
    </source>
</evidence>